<accession>A0A1E3X296</accession>
<evidence type="ECO:0000313" key="3">
    <source>
        <dbReference type="Proteomes" id="UP000094056"/>
    </source>
</evidence>
<name>A0A1E3X296_9BACT</name>
<protein>
    <submittedName>
        <fullName evidence="2">Uncharacterized protein</fullName>
    </submittedName>
</protein>
<sequence>MENKFTSRRLARIIIGLFNVFGLITILYLIGSGFKIKPNQGLFSTSFWPVLVALWVLAPRNMPFLWLLSIPAFIWTWVVYIILGCILVPRMTWGFILLWHIPSTDIKLAWIVIVLSFFMDIMEDMVLLKRRPE</sequence>
<proteinExistence type="predicted"/>
<keyword evidence="1" id="KW-0812">Transmembrane</keyword>
<keyword evidence="1" id="KW-0472">Membrane</keyword>
<keyword evidence="1" id="KW-1133">Transmembrane helix</keyword>
<dbReference type="AlphaFoldDB" id="A0A1E3X296"/>
<dbReference type="EMBL" id="MAYW01000361">
    <property type="protein sequence ID" value="ODS29823.1"/>
    <property type="molecule type" value="Genomic_DNA"/>
</dbReference>
<feature type="transmembrane region" description="Helical" evidence="1">
    <location>
        <begin position="65"/>
        <end position="89"/>
    </location>
</feature>
<organism evidence="2 3">
    <name type="scientific">Candidatus Scalindua rubra</name>
    <dbReference type="NCBI Taxonomy" id="1872076"/>
    <lineage>
        <taxon>Bacteria</taxon>
        <taxon>Pseudomonadati</taxon>
        <taxon>Planctomycetota</taxon>
        <taxon>Candidatus Brocadiia</taxon>
        <taxon>Candidatus Brocadiales</taxon>
        <taxon>Candidatus Scalinduaceae</taxon>
        <taxon>Candidatus Scalindua</taxon>
    </lineage>
</organism>
<feature type="transmembrane region" description="Helical" evidence="1">
    <location>
        <begin position="12"/>
        <end position="30"/>
    </location>
</feature>
<evidence type="ECO:0000313" key="2">
    <source>
        <dbReference type="EMBL" id="ODS29823.1"/>
    </source>
</evidence>
<feature type="transmembrane region" description="Helical" evidence="1">
    <location>
        <begin position="42"/>
        <end position="58"/>
    </location>
</feature>
<gene>
    <name evidence="2" type="ORF">SCARUB_05076</name>
</gene>
<dbReference type="Proteomes" id="UP000094056">
    <property type="component" value="Unassembled WGS sequence"/>
</dbReference>
<reference evidence="2 3" key="1">
    <citation type="submission" date="2016-07" db="EMBL/GenBank/DDBJ databases">
        <title>Draft genome of Scalindua rubra, obtained from a brine-seawater interface in the Red Sea, sheds light on salt adaptation in anammox bacteria.</title>
        <authorList>
            <person name="Speth D.R."/>
            <person name="Lagkouvardos I."/>
            <person name="Wang Y."/>
            <person name="Qian P.-Y."/>
            <person name="Dutilh B.E."/>
            <person name="Jetten M.S."/>
        </authorList>
    </citation>
    <scope>NUCLEOTIDE SEQUENCE [LARGE SCALE GENOMIC DNA]</scope>
    <source>
        <strain evidence="2">BSI-1</strain>
    </source>
</reference>
<comment type="caution">
    <text evidence="2">The sequence shown here is derived from an EMBL/GenBank/DDBJ whole genome shotgun (WGS) entry which is preliminary data.</text>
</comment>
<evidence type="ECO:0000256" key="1">
    <source>
        <dbReference type="SAM" id="Phobius"/>
    </source>
</evidence>